<dbReference type="AlphaFoldDB" id="A0A7T4T4Y5"/>
<feature type="transmembrane region" description="Helical" evidence="9">
    <location>
        <begin position="297"/>
        <end position="317"/>
    </location>
</feature>
<feature type="transmembrane region" description="Helical" evidence="9">
    <location>
        <begin position="38"/>
        <end position="56"/>
    </location>
</feature>
<dbReference type="EMBL" id="CP066078">
    <property type="protein sequence ID" value="QQC60120.1"/>
    <property type="molecule type" value="Genomic_DNA"/>
</dbReference>
<sequence>MQTSARRSGSSTDGSGAASSSQRRKAVVSSFLGNFVEWFDYGAYSYLAVTIGHVFFPGDIRNSTFMAFALFAVSFLIRPFGAFFWGYWGDKLGRTKALAWSIIIMTGCTVLIGCLPGAGAIGLAAPIALLILRLGQGFSAAGEYAGASALLTEFAPRQRRGMFAAVVPASTSSGLLLGSLFATALYGLLDEAAMASWGWRIPFLVAGPMGLVGLYIRRKVEDTPAFKAHTTRQMAVVWQGQQKPPSPTLVLFRDHAKELLQGFGIVLLNAVGFYVVLTFMPTYLSENLGYDAGASQFATTLSLVTYIAFIFMTGFIADRIGRRMALILASATFIVLSLPAFWLMSTGHYWLAVLALVLMGAFLSLNDGAMPSAVSELYPTAVRFSGFALVFNIGNALFGGPMSAVNTWLIDSTGNTLWPAYILIGAAVLSLIAVLTSKDRSRQDIDYPDPAADPAVDPRTDAA</sequence>
<reference evidence="11 12" key="1">
    <citation type="submission" date="2020-12" db="EMBL/GenBank/DDBJ databases">
        <title>FDA dAtabase for Regulatory Grade micrObial Sequences (FDA-ARGOS): Supporting development and validation of Infectious Disease Dx tests.</title>
        <authorList>
            <person name="Sproer C."/>
            <person name="Gronow S."/>
            <person name="Severitt S."/>
            <person name="Schroder I."/>
            <person name="Tallon L."/>
            <person name="Sadzewicz L."/>
            <person name="Zhao X."/>
            <person name="Boylan J."/>
            <person name="Ott S."/>
            <person name="Bowen H."/>
            <person name="Vavikolanu K."/>
            <person name="Mehta A."/>
            <person name="Aluvathingal J."/>
            <person name="Nadendla S."/>
            <person name="Lowell S."/>
            <person name="Myers T."/>
            <person name="Yan Y."/>
            <person name="Sichtig H."/>
        </authorList>
    </citation>
    <scope>NUCLEOTIDE SEQUENCE [LARGE SCALE GENOMIC DNA]</scope>
    <source>
        <strain evidence="11 12">FDAARGOS_1001</strain>
    </source>
</reference>
<evidence type="ECO:0000256" key="6">
    <source>
        <dbReference type="ARBA" id="ARBA00022989"/>
    </source>
</evidence>
<accession>A0A7T4T4Y5</accession>
<feature type="transmembrane region" description="Helical" evidence="9">
    <location>
        <begin position="163"/>
        <end position="185"/>
    </location>
</feature>
<name>A0A7T4T4Y5_9MICC</name>
<keyword evidence="4 9" id="KW-0812">Transmembrane</keyword>
<dbReference type="InterPro" id="IPR036259">
    <property type="entry name" value="MFS_trans_sf"/>
</dbReference>
<dbReference type="SUPFAM" id="SSF103473">
    <property type="entry name" value="MFS general substrate transporter"/>
    <property type="match status" value="1"/>
</dbReference>
<dbReference type="PROSITE" id="PS50850">
    <property type="entry name" value="MFS"/>
    <property type="match status" value="1"/>
</dbReference>
<gene>
    <name evidence="11" type="ORF">I6H58_04045</name>
</gene>
<feature type="domain" description="Major facilitator superfamily (MFS) profile" evidence="10">
    <location>
        <begin position="26"/>
        <end position="442"/>
    </location>
</feature>
<feature type="transmembrane region" description="Helical" evidence="9">
    <location>
        <begin position="348"/>
        <end position="365"/>
    </location>
</feature>
<evidence type="ECO:0000313" key="12">
    <source>
        <dbReference type="Proteomes" id="UP000595221"/>
    </source>
</evidence>
<proteinExistence type="predicted"/>
<feature type="transmembrane region" description="Helical" evidence="9">
    <location>
        <begin position="197"/>
        <end position="216"/>
    </location>
</feature>
<dbReference type="InterPro" id="IPR020846">
    <property type="entry name" value="MFS_dom"/>
</dbReference>
<evidence type="ECO:0000256" key="9">
    <source>
        <dbReference type="SAM" id="Phobius"/>
    </source>
</evidence>
<evidence type="ECO:0000256" key="2">
    <source>
        <dbReference type="ARBA" id="ARBA00022448"/>
    </source>
</evidence>
<dbReference type="Gene3D" id="1.20.1250.20">
    <property type="entry name" value="MFS general substrate transporter like domains"/>
    <property type="match status" value="2"/>
</dbReference>
<dbReference type="Proteomes" id="UP000595221">
    <property type="component" value="Chromosome"/>
</dbReference>
<feature type="transmembrane region" description="Helical" evidence="9">
    <location>
        <begin position="324"/>
        <end position="342"/>
    </location>
</feature>
<dbReference type="PANTHER" id="PTHR43528">
    <property type="entry name" value="ALPHA-KETOGLUTARATE PERMEASE"/>
    <property type="match status" value="1"/>
</dbReference>
<dbReference type="GO" id="GO:0005886">
    <property type="term" value="C:plasma membrane"/>
    <property type="evidence" value="ECO:0007669"/>
    <property type="project" value="UniProtKB-SubCell"/>
</dbReference>
<dbReference type="InterPro" id="IPR051084">
    <property type="entry name" value="H+-coupled_symporters"/>
</dbReference>
<keyword evidence="2" id="KW-0813">Transport</keyword>
<evidence type="ECO:0000313" key="11">
    <source>
        <dbReference type="EMBL" id="QQC60120.1"/>
    </source>
</evidence>
<feature type="transmembrane region" description="Helical" evidence="9">
    <location>
        <begin position="377"/>
        <end position="398"/>
    </location>
</feature>
<feature type="transmembrane region" description="Helical" evidence="9">
    <location>
        <begin position="259"/>
        <end position="277"/>
    </location>
</feature>
<dbReference type="InterPro" id="IPR005829">
    <property type="entry name" value="Sugar_transporter_CS"/>
</dbReference>
<evidence type="ECO:0000256" key="8">
    <source>
        <dbReference type="SAM" id="MobiDB-lite"/>
    </source>
</evidence>
<organism evidence="11 12">
    <name type="scientific">Rothia kristinae</name>
    <dbReference type="NCBI Taxonomy" id="37923"/>
    <lineage>
        <taxon>Bacteria</taxon>
        <taxon>Bacillati</taxon>
        <taxon>Actinomycetota</taxon>
        <taxon>Actinomycetes</taxon>
        <taxon>Micrococcales</taxon>
        <taxon>Micrococcaceae</taxon>
        <taxon>Rothia</taxon>
    </lineage>
</organism>
<comment type="subcellular location">
    <subcellularLocation>
        <location evidence="1">Cell membrane</location>
        <topology evidence="1">Multi-pass membrane protein</topology>
    </subcellularLocation>
</comment>
<dbReference type="InterPro" id="IPR005828">
    <property type="entry name" value="MFS_sugar_transport-like"/>
</dbReference>
<feature type="transmembrane region" description="Helical" evidence="9">
    <location>
        <begin position="68"/>
        <end position="88"/>
    </location>
</feature>
<dbReference type="GO" id="GO:0015293">
    <property type="term" value="F:symporter activity"/>
    <property type="evidence" value="ECO:0007669"/>
    <property type="project" value="UniProtKB-KW"/>
</dbReference>
<feature type="transmembrane region" description="Helical" evidence="9">
    <location>
        <begin position="100"/>
        <end position="132"/>
    </location>
</feature>
<feature type="region of interest" description="Disordered" evidence="8">
    <location>
        <begin position="444"/>
        <end position="463"/>
    </location>
</feature>
<dbReference type="PROSITE" id="PS00216">
    <property type="entry name" value="SUGAR_TRANSPORT_1"/>
    <property type="match status" value="1"/>
</dbReference>
<dbReference type="Pfam" id="PF00083">
    <property type="entry name" value="Sugar_tr"/>
    <property type="match status" value="1"/>
</dbReference>
<evidence type="ECO:0000256" key="5">
    <source>
        <dbReference type="ARBA" id="ARBA00022847"/>
    </source>
</evidence>
<evidence type="ECO:0000256" key="3">
    <source>
        <dbReference type="ARBA" id="ARBA00022475"/>
    </source>
</evidence>
<feature type="transmembrane region" description="Helical" evidence="9">
    <location>
        <begin position="418"/>
        <end position="436"/>
    </location>
</feature>
<keyword evidence="3" id="KW-1003">Cell membrane</keyword>
<evidence type="ECO:0000256" key="7">
    <source>
        <dbReference type="ARBA" id="ARBA00023136"/>
    </source>
</evidence>
<dbReference type="PANTHER" id="PTHR43528:SF1">
    <property type="entry name" value="ALPHA-KETOGLUTARATE PERMEASE"/>
    <property type="match status" value="1"/>
</dbReference>
<keyword evidence="6 9" id="KW-1133">Transmembrane helix</keyword>
<keyword evidence="7 9" id="KW-0472">Membrane</keyword>
<dbReference type="RefSeq" id="WP_198490907.1">
    <property type="nucleotide sequence ID" value="NZ_CP066078.1"/>
</dbReference>
<keyword evidence="5" id="KW-0769">Symport</keyword>
<evidence type="ECO:0000256" key="1">
    <source>
        <dbReference type="ARBA" id="ARBA00004651"/>
    </source>
</evidence>
<evidence type="ECO:0000256" key="4">
    <source>
        <dbReference type="ARBA" id="ARBA00022692"/>
    </source>
</evidence>
<protein>
    <submittedName>
        <fullName evidence="11">MFS transporter</fullName>
    </submittedName>
</protein>
<evidence type="ECO:0000259" key="10">
    <source>
        <dbReference type="PROSITE" id="PS50850"/>
    </source>
</evidence>